<dbReference type="OrthoDB" id="7859381at2"/>
<dbReference type="Proteomes" id="UP000252172">
    <property type="component" value="Unassembled WGS sequence"/>
</dbReference>
<name>A0A368MYN5_9FLAO</name>
<gene>
    <name evidence="1" type="ORF">DQ356_04095</name>
</gene>
<comment type="caution">
    <text evidence="1">The sequence shown here is derived from an EMBL/GenBank/DDBJ whole genome shotgun (WGS) entry which is preliminary data.</text>
</comment>
<sequence>MATHLEKLSEIFEVRPESFFIDDANNFNNQNQEQNGGMAFQFVGTINTINSLSEKLIEQYEERIQEL</sequence>
<proteinExistence type="predicted"/>
<organism evidence="1 2">
    <name type="scientific">Chryseobacterium lacus</name>
    <dbReference type="NCBI Taxonomy" id="2058346"/>
    <lineage>
        <taxon>Bacteria</taxon>
        <taxon>Pseudomonadati</taxon>
        <taxon>Bacteroidota</taxon>
        <taxon>Flavobacteriia</taxon>
        <taxon>Flavobacteriales</taxon>
        <taxon>Weeksellaceae</taxon>
        <taxon>Chryseobacterium group</taxon>
        <taxon>Chryseobacterium</taxon>
    </lineage>
</organism>
<evidence type="ECO:0000313" key="2">
    <source>
        <dbReference type="Proteomes" id="UP000252172"/>
    </source>
</evidence>
<keyword evidence="2" id="KW-1185">Reference proteome</keyword>
<dbReference type="RefSeq" id="WP_114303210.1">
    <property type="nucleotide sequence ID" value="NZ_QPIE01000003.1"/>
</dbReference>
<dbReference type="AlphaFoldDB" id="A0A368MYN5"/>
<dbReference type="EMBL" id="QPIE01000003">
    <property type="protein sequence ID" value="RCU43357.1"/>
    <property type="molecule type" value="Genomic_DNA"/>
</dbReference>
<accession>A0A368MYN5</accession>
<evidence type="ECO:0000313" key="1">
    <source>
        <dbReference type="EMBL" id="RCU43357.1"/>
    </source>
</evidence>
<reference evidence="1 2" key="1">
    <citation type="submission" date="2018-07" db="EMBL/GenBank/DDBJ databases">
        <title>Chryseobacterium lacus sp. nov., isolated from lake water.</title>
        <authorList>
            <person name="Li C.-M."/>
        </authorList>
    </citation>
    <scope>NUCLEOTIDE SEQUENCE [LARGE SCALE GENOMIC DNA]</scope>
    <source>
        <strain evidence="1 2">YLOS41</strain>
    </source>
</reference>
<protein>
    <submittedName>
        <fullName evidence="1">Uncharacterized protein</fullName>
    </submittedName>
</protein>